<protein>
    <recommendedName>
        <fullName evidence="3">Increased DNA methylation 3</fullName>
    </recommendedName>
</protein>
<reference evidence="1 2" key="1">
    <citation type="journal article" date="2024" name="Plant J.">
        <title>Genome sequences and population genomics reveal climatic adaptation and genomic divergence between two closely related sweetgum species.</title>
        <authorList>
            <person name="Xu W.Q."/>
            <person name="Ren C.Q."/>
            <person name="Zhang X.Y."/>
            <person name="Comes H.P."/>
            <person name="Liu X.H."/>
            <person name="Li Y.G."/>
            <person name="Kettle C.J."/>
            <person name="Jalonen R."/>
            <person name="Gaisberger H."/>
            <person name="Ma Y.Z."/>
            <person name="Qiu Y.X."/>
        </authorList>
    </citation>
    <scope>NUCLEOTIDE SEQUENCE [LARGE SCALE GENOMIC DNA]</scope>
    <source>
        <strain evidence="1">Hangzhou</strain>
    </source>
</reference>
<organism evidence="1 2">
    <name type="scientific">Liquidambar formosana</name>
    <name type="common">Formosan gum</name>
    <dbReference type="NCBI Taxonomy" id="63359"/>
    <lineage>
        <taxon>Eukaryota</taxon>
        <taxon>Viridiplantae</taxon>
        <taxon>Streptophyta</taxon>
        <taxon>Embryophyta</taxon>
        <taxon>Tracheophyta</taxon>
        <taxon>Spermatophyta</taxon>
        <taxon>Magnoliopsida</taxon>
        <taxon>eudicotyledons</taxon>
        <taxon>Gunneridae</taxon>
        <taxon>Pentapetalae</taxon>
        <taxon>Saxifragales</taxon>
        <taxon>Altingiaceae</taxon>
        <taxon>Liquidambar</taxon>
    </lineage>
</organism>
<dbReference type="PANTHER" id="PTHR34661">
    <property type="entry name" value="INCREASED DNA METHYLATION 3"/>
    <property type="match status" value="1"/>
</dbReference>
<dbReference type="CDD" id="cd06464">
    <property type="entry name" value="ACD_sHsps-like"/>
    <property type="match status" value="1"/>
</dbReference>
<comment type="caution">
    <text evidence="1">The sequence shown here is derived from an EMBL/GenBank/DDBJ whole genome shotgun (WGS) entry which is preliminary data.</text>
</comment>
<dbReference type="EMBL" id="JBBPBK010000001">
    <property type="protein sequence ID" value="KAK9291831.1"/>
    <property type="molecule type" value="Genomic_DNA"/>
</dbReference>
<evidence type="ECO:0000313" key="2">
    <source>
        <dbReference type="Proteomes" id="UP001415857"/>
    </source>
</evidence>
<accession>A0AAP0S6S8</accession>
<dbReference type="FunFam" id="2.60.40.790:FF:000049">
    <property type="entry name" value="Increased DNA methylation 3"/>
    <property type="match status" value="1"/>
</dbReference>
<sequence length="410" mass="46098">MYFQENNHLPGPVVEVSLNDQHFLLNFIMSTYLGPDVMSDNPRRSASQRLAEGLPPYTAYDLGPSFVSIFQLESLYYYVLRNAHPSLVLNRNLLHMYLKGNLLLPNSGLPEDSEQFTSFFPSNLHEQTSYPESFKIVKGIVLIDDPVTSYMKQEDMERFRCLSGIDNFKIDIDESLHQHGDWTGKEETQQQHMKNYAEIMAGNISNENCYLPVKLQDDSKKRRRSEPWQIQVPTCSNGEHLSKKLSNGEHLSKKLTFSSTCNWDGPSMMSLFTVPNVEECISKASICLTGTARKGRAGPPVGVVDIGVSEVAYFFRVALPGVRKDRCQFSCEVECDGKVLIRGLTASGGQTIMKQSRAYHMKFQQLSPPGPFTLSFSLPGPVDPRLFSPIFRNDGIFEAVVVRFGVISGL</sequence>
<dbReference type="PANTHER" id="PTHR34661:SF1">
    <property type="entry name" value="INCREASED DNA METHYLATION 3"/>
    <property type="match status" value="1"/>
</dbReference>
<evidence type="ECO:0008006" key="3">
    <source>
        <dbReference type="Google" id="ProtNLM"/>
    </source>
</evidence>
<dbReference type="Gene3D" id="2.60.40.790">
    <property type="match status" value="1"/>
</dbReference>
<dbReference type="InterPro" id="IPR008978">
    <property type="entry name" value="HSP20-like_chaperone"/>
</dbReference>
<dbReference type="InterPro" id="IPR039321">
    <property type="entry name" value="IDM2/3-like"/>
</dbReference>
<name>A0AAP0S6S8_LIQFO</name>
<dbReference type="Proteomes" id="UP001415857">
    <property type="component" value="Unassembled WGS sequence"/>
</dbReference>
<gene>
    <name evidence="1" type="ORF">L1049_019781</name>
</gene>
<keyword evidence="2" id="KW-1185">Reference proteome</keyword>
<evidence type="ECO:0000313" key="1">
    <source>
        <dbReference type="EMBL" id="KAK9291831.1"/>
    </source>
</evidence>
<proteinExistence type="predicted"/>
<dbReference type="AlphaFoldDB" id="A0AAP0S6S8"/>
<dbReference type="GO" id="GO:0005634">
    <property type="term" value="C:nucleus"/>
    <property type="evidence" value="ECO:0007669"/>
    <property type="project" value="TreeGrafter"/>
</dbReference>